<organism evidence="2 3">
    <name type="scientific">Vagococcus carniphilus</name>
    <dbReference type="NCBI Taxonomy" id="218144"/>
    <lineage>
        <taxon>Bacteria</taxon>
        <taxon>Bacillati</taxon>
        <taxon>Bacillota</taxon>
        <taxon>Bacilli</taxon>
        <taxon>Lactobacillales</taxon>
        <taxon>Enterococcaceae</taxon>
        <taxon>Vagococcus</taxon>
    </lineage>
</organism>
<dbReference type="SUPFAM" id="SSF51004">
    <property type="entry name" value="C-terminal (heme d1) domain of cytochrome cd1-nitrite reductase"/>
    <property type="match status" value="1"/>
</dbReference>
<dbReference type="GO" id="GO:0017057">
    <property type="term" value="F:6-phosphogluconolactonase activity"/>
    <property type="evidence" value="ECO:0007669"/>
    <property type="project" value="TreeGrafter"/>
</dbReference>
<dbReference type="InterPro" id="IPR050282">
    <property type="entry name" value="Cycloisomerase_2"/>
</dbReference>
<reference evidence="2 3" key="1">
    <citation type="submission" date="2017-05" db="EMBL/GenBank/DDBJ databases">
        <title>Vagococcus spp. assemblies.</title>
        <authorList>
            <person name="Gulvik C.A."/>
        </authorList>
    </citation>
    <scope>NUCLEOTIDE SEQUENCE [LARGE SCALE GENOMIC DNA]</scope>
    <source>
        <strain evidence="2 3">SS1714</strain>
    </source>
</reference>
<dbReference type="PANTHER" id="PTHR30344">
    <property type="entry name" value="6-PHOSPHOGLUCONOLACTONASE-RELATED"/>
    <property type="match status" value="1"/>
</dbReference>
<dbReference type="GO" id="GO:0005829">
    <property type="term" value="C:cytosol"/>
    <property type="evidence" value="ECO:0007669"/>
    <property type="project" value="TreeGrafter"/>
</dbReference>
<dbReference type="Proteomes" id="UP000288028">
    <property type="component" value="Unassembled WGS sequence"/>
</dbReference>
<dbReference type="OrthoDB" id="9790815at2"/>
<proteinExistence type="inferred from homology"/>
<dbReference type="AlphaFoldDB" id="A0A430AWD4"/>
<dbReference type="InterPro" id="IPR011048">
    <property type="entry name" value="Haem_d1_sf"/>
</dbReference>
<dbReference type="PANTHER" id="PTHR30344:SF1">
    <property type="entry name" value="6-PHOSPHOGLUCONOLACTONASE"/>
    <property type="match status" value="1"/>
</dbReference>
<accession>A0A430AWD4</accession>
<comment type="caution">
    <text evidence="2">The sequence shown here is derived from an EMBL/GenBank/DDBJ whole genome shotgun (WGS) entry which is preliminary data.</text>
</comment>
<dbReference type="EMBL" id="NGKB01000011">
    <property type="protein sequence ID" value="RSU12358.1"/>
    <property type="molecule type" value="Genomic_DNA"/>
</dbReference>
<dbReference type="Gene3D" id="2.130.10.10">
    <property type="entry name" value="YVTN repeat-like/Quinoprotein amine dehydrogenase"/>
    <property type="match status" value="1"/>
</dbReference>
<protein>
    <recommendedName>
        <fullName evidence="4">6-phosphogluconolactonase</fullName>
    </recommendedName>
</protein>
<evidence type="ECO:0008006" key="4">
    <source>
        <dbReference type="Google" id="ProtNLM"/>
    </source>
</evidence>
<name>A0A430AWD4_9ENTE</name>
<dbReference type="FunFam" id="2.130.10.10:FF:000306">
    <property type="entry name" value="3-carboxymuconate cyclase"/>
    <property type="match status" value="1"/>
</dbReference>
<evidence type="ECO:0000313" key="3">
    <source>
        <dbReference type="Proteomes" id="UP000288028"/>
    </source>
</evidence>
<dbReference type="GeneID" id="95581140"/>
<keyword evidence="3" id="KW-1185">Reference proteome</keyword>
<dbReference type="InterPro" id="IPR019405">
    <property type="entry name" value="Lactonase_7-beta_prop"/>
</dbReference>
<dbReference type="Pfam" id="PF10282">
    <property type="entry name" value="Lactonase"/>
    <property type="match status" value="1"/>
</dbReference>
<evidence type="ECO:0000256" key="1">
    <source>
        <dbReference type="ARBA" id="ARBA00005564"/>
    </source>
</evidence>
<dbReference type="InterPro" id="IPR015943">
    <property type="entry name" value="WD40/YVTN_repeat-like_dom_sf"/>
</dbReference>
<dbReference type="RefSeq" id="WP_126795211.1">
    <property type="nucleotide sequence ID" value="NZ_CP060720.1"/>
</dbReference>
<sequence length="342" mass="38158">MIQKLILGSYTRKESKGIYSIELDTEKKELNHLVTMIEEGNPTYLAKSKKETIYTVSQDGTLGGVAAYKKEADNTYSFVNRITEEGAPPCYVAIDETRQLVYGANYHKGLVVSYRINEDDSITLADRIEHIGNGPHENQTVPHAHFADLTPDERLVACDLGNDTVYTYDVSSEGKLTEVANFKAKPGTGPRHIVFHPNEKTAYLFGELSSEVVVLSYQKETGEFSQQQIISTLPEDFDDFNGGAAIRISKDGKFLYVSNRGHNSLAVYHISEDSLSIDLIQHISVEGDFPRDFDITPDQKFIIVANQNSNNLTLFERDTTNGKLALIQKDVYAPEIVCVTFA</sequence>
<comment type="similarity">
    <text evidence="1">Belongs to the cycloisomerase 2 family.</text>
</comment>
<evidence type="ECO:0000313" key="2">
    <source>
        <dbReference type="EMBL" id="RSU12358.1"/>
    </source>
</evidence>
<gene>
    <name evidence="2" type="ORF">CBF28_10990</name>
</gene>